<keyword evidence="7" id="KW-1185">Reference proteome</keyword>
<comment type="caution">
    <text evidence="6">The sequence shown here is derived from an EMBL/GenBank/DDBJ whole genome shotgun (WGS) entry which is preliminary data.</text>
</comment>
<evidence type="ECO:0000256" key="4">
    <source>
        <dbReference type="SAM" id="Phobius"/>
    </source>
</evidence>
<dbReference type="InterPro" id="IPR036890">
    <property type="entry name" value="HATPase_C_sf"/>
</dbReference>
<dbReference type="InterPro" id="IPR003594">
    <property type="entry name" value="HATPase_dom"/>
</dbReference>
<dbReference type="GO" id="GO:0000160">
    <property type="term" value="P:phosphorelay signal transduction system"/>
    <property type="evidence" value="ECO:0007669"/>
    <property type="project" value="InterPro"/>
</dbReference>
<dbReference type="PROSITE" id="PS50110">
    <property type="entry name" value="RESPONSE_REGULATORY"/>
    <property type="match status" value="1"/>
</dbReference>
<dbReference type="PANTHER" id="PTHR45339:SF5">
    <property type="entry name" value="HISTIDINE KINASE"/>
    <property type="match status" value="1"/>
</dbReference>
<keyword evidence="4" id="KW-1133">Transmembrane helix</keyword>
<name>A0A835Z616_9STRA</name>
<evidence type="ECO:0000256" key="2">
    <source>
        <dbReference type="PROSITE-ProRule" id="PRU00169"/>
    </source>
</evidence>
<feature type="transmembrane region" description="Helical" evidence="4">
    <location>
        <begin position="83"/>
        <end position="104"/>
    </location>
</feature>
<dbReference type="SUPFAM" id="SSF52172">
    <property type="entry name" value="CheY-like"/>
    <property type="match status" value="1"/>
</dbReference>
<dbReference type="Gene3D" id="3.30.565.10">
    <property type="entry name" value="Histidine kinase-like ATPase, C-terminal domain"/>
    <property type="match status" value="1"/>
</dbReference>
<dbReference type="Pfam" id="PF02518">
    <property type="entry name" value="HATPase_c"/>
    <property type="match status" value="1"/>
</dbReference>
<evidence type="ECO:0000313" key="6">
    <source>
        <dbReference type="EMBL" id="KAG5185675.1"/>
    </source>
</evidence>
<keyword evidence="4" id="KW-0812">Transmembrane</keyword>
<dbReference type="Pfam" id="PF00072">
    <property type="entry name" value="Response_reg"/>
    <property type="match status" value="1"/>
</dbReference>
<protein>
    <recommendedName>
        <fullName evidence="5">Response regulatory domain-containing protein</fullName>
    </recommendedName>
</protein>
<evidence type="ECO:0000259" key="5">
    <source>
        <dbReference type="PROSITE" id="PS50110"/>
    </source>
</evidence>
<feature type="transmembrane region" description="Helical" evidence="4">
    <location>
        <begin position="116"/>
        <end position="144"/>
    </location>
</feature>
<organism evidence="6 7">
    <name type="scientific">Tribonema minus</name>
    <dbReference type="NCBI Taxonomy" id="303371"/>
    <lineage>
        <taxon>Eukaryota</taxon>
        <taxon>Sar</taxon>
        <taxon>Stramenopiles</taxon>
        <taxon>Ochrophyta</taxon>
        <taxon>PX clade</taxon>
        <taxon>Xanthophyceae</taxon>
        <taxon>Tribonematales</taxon>
        <taxon>Tribonemataceae</taxon>
        <taxon>Tribonema</taxon>
    </lineage>
</organism>
<feature type="domain" description="Response regulatory" evidence="5">
    <location>
        <begin position="840"/>
        <end position="972"/>
    </location>
</feature>
<evidence type="ECO:0000256" key="3">
    <source>
        <dbReference type="SAM" id="MobiDB-lite"/>
    </source>
</evidence>
<dbReference type="EMBL" id="JAFCMP010000124">
    <property type="protein sequence ID" value="KAG5185675.1"/>
    <property type="molecule type" value="Genomic_DNA"/>
</dbReference>
<proteinExistence type="predicted"/>
<keyword evidence="1 2" id="KW-0597">Phosphoprotein</keyword>
<dbReference type="Gene3D" id="3.40.50.2300">
    <property type="match status" value="1"/>
</dbReference>
<keyword evidence="4" id="KW-0472">Membrane</keyword>
<sequence>MDRSRVNLLAPPPPPLSRAPALSAATGRLEWSTALLRFKHAEADRAHRAHKSAFRRFNLGLVCTVLSAAEGVALANALARRDWIGVCQFAAVVAALLSIMRATTGGAVSERAVSRLCIALTALLHAAFATLLVGNAVGFARWSLLRQGVTPLSLNATFIMVADFMLAPYWFTNVLIGTPISIGIALQVLPPMGRGELESALEAVRRMCMAAAVAYMVHASILELFASPTQGLLRALALGVRAEKELYISQVRCECKCRGNRSVYLNLKCTSRWHSEKKFYIMQESYKCKGAGLALGAMNAIRTQALDAAAYSEGHTPSPVLSNGSVRVLTKRCANFTSADLAAETPTLCNICPNPTSGRRRAHFMSADLAAGPEPAPQLWSDSTGGGAGLKASRAASSAKAAPIDWQCRVDDAVAQEIATDFSWLQDMLLQLMSNAKKHANGTRVVITTVSLTDDGTQLRFGVRDFGVGLPQHSSLSIWDKFTRGRTPGTLRGGLSLGLHGMSVKAAALGGACGIVCPAAAPCSASHGSSSGVKFWFSIPYIPVVGSSPSSGAGATDDASDRRDTAAAAAARGEAAAAAAARSELQVPPCNAAANQPLKGASYKLQERQHPCAQANTQLPRPSRLPALRSACATAAALSVCAAHAPTDAALSNVHSEGCHGPVAADHQAGSAAANTSASASTAQATAATACGDHAASASGTSCDGASARRRARSACESAARSTEVVVETTQCSAARHPPQRETFLAPPLLAAAADASDNGTGSASTSTSASAAVGDGALMRTVERCDALSSSAADGRGSGDAGGSVGGGSIGGSGGGGSCDGARLSAPSLNLIDGEAKPLVLVVDDDATLRRFLARMLGTRGYDVVVACDGAEGLEAMKACAFAAVLLDLNMPRLSGIETLAALRAWEKQQSPPPPQQQQQPPPRRRPQFVVVISANCSEAQAAEALSAGADLFHSKPIHLPSLNHKYSRCVVQASEPMGTRLNEKRYAAQRGLMTVYSTKVWKLYKARTMSTRPLPMLRTDDAVVYVLLTRRERGQATMQQKATARGSGKDLLQAVTHRLRFRTAFQQTSTSK</sequence>
<dbReference type="SUPFAM" id="SSF55874">
    <property type="entry name" value="ATPase domain of HSP90 chaperone/DNA topoisomerase II/histidine kinase"/>
    <property type="match status" value="1"/>
</dbReference>
<accession>A0A835Z616</accession>
<dbReference type="OrthoDB" id="60033at2759"/>
<feature type="transmembrane region" description="Helical" evidence="4">
    <location>
        <begin position="57"/>
        <end position="77"/>
    </location>
</feature>
<dbReference type="InterPro" id="IPR001789">
    <property type="entry name" value="Sig_transdc_resp-reg_receiver"/>
</dbReference>
<feature type="transmembrane region" description="Helical" evidence="4">
    <location>
        <begin position="207"/>
        <end position="226"/>
    </location>
</feature>
<dbReference type="PANTHER" id="PTHR45339">
    <property type="entry name" value="HYBRID SIGNAL TRANSDUCTION HISTIDINE KINASE J"/>
    <property type="match status" value="1"/>
</dbReference>
<feature type="compositionally biased region" description="Gly residues" evidence="3">
    <location>
        <begin position="797"/>
        <end position="810"/>
    </location>
</feature>
<dbReference type="Proteomes" id="UP000664859">
    <property type="component" value="Unassembled WGS sequence"/>
</dbReference>
<dbReference type="AlphaFoldDB" id="A0A835Z616"/>
<reference evidence="6" key="1">
    <citation type="submission" date="2021-02" db="EMBL/GenBank/DDBJ databases">
        <title>First Annotated Genome of the Yellow-green Alga Tribonema minus.</title>
        <authorList>
            <person name="Mahan K.M."/>
        </authorList>
    </citation>
    <scope>NUCLEOTIDE SEQUENCE</scope>
    <source>
        <strain evidence="6">UTEX B ZZ1240</strain>
    </source>
</reference>
<feature type="region of interest" description="Disordered" evidence="3">
    <location>
        <begin position="791"/>
        <end position="810"/>
    </location>
</feature>
<evidence type="ECO:0000256" key="1">
    <source>
        <dbReference type="ARBA" id="ARBA00022553"/>
    </source>
</evidence>
<evidence type="ECO:0000313" key="7">
    <source>
        <dbReference type="Proteomes" id="UP000664859"/>
    </source>
</evidence>
<dbReference type="SMART" id="SM00387">
    <property type="entry name" value="HATPase_c"/>
    <property type="match status" value="1"/>
</dbReference>
<dbReference type="CDD" id="cd17546">
    <property type="entry name" value="REC_hyHK_CKI1_RcsC-like"/>
    <property type="match status" value="1"/>
</dbReference>
<feature type="modified residue" description="4-aspartylphosphate" evidence="2">
    <location>
        <position position="889"/>
    </location>
</feature>
<feature type="region of interest" description="Disordered" evidence="3">
    <location>
        <begin position="908"/>
        <end position="927"/>
    </location>
</feature>
<gene>
    <name evidence="6" type="ORF">JKP88DRAFT_244312</name>
</gene>
<dbReference type="SMART" id="SM00448">
    <property type="entry name" value="REC"/>
    <property type="match status" value="1"/>
</dbReference>
<feature type="transmembrane region" description="Helical" evidence="4">
    <location>
        <begin position="164"/>
        <end position="186"/>
    </location>
</feature>
<dbReference type="InterPro" id="IPR011006">
    <property type="entry name" value="CheY-like_superfamily"/>
</dbReference>
<feature type="compositionally biased region" description="Pro residues" evidence="3">
    <location>
        <begin position="912"/>
        <end position="923"/>
    </location>
</feature>